<keyword evidence="16" id="KW-0670">Pyruvate</keyword>
<dbReference type="Pfam" id="PF01855">
    <property type="entry name" value="POR_N"/>
    <property type="match status" value="1"/>
</dbReference>
<keyword evidence="8" id="KW-0479">Metal-binding</keyword>
<dbReference type="EMBL" id="CAADRN010000393">
    <property type="protein sequence ID" value="VFU19610.1"/>
    <property type="molecule type" value="Genomic_DNA"/>
</dbReference>
<dbReference type="Pfam" id="PF00037">
    <property type="entry name" value="Fer4"/>
    <property type="match status" value="1"/>
</dbReference>
<keyword evidence="12" id="KW-0411">Iron-sulfur</keyword>
<keyword evidence="9" id="KW-0249">Electron transport</keyword>
<keyword evidence="10 16" id="KW-0560">Oxidoreductase</keyword>
<dbReference type="InterPro" id="IPR045025">
    <property type="entry name" value="HACL1-like"/>
</dbReference>
<comment type="cofactor">
    <cofactor evidence="1">
        <name>[4Fe-4S] cluster</name>
        <dbReference type="ChEBI" id="CHEBI:49883"/>
    </cofactor>
</comment>
<dbReference type="Gene3D" id="3.30.70.20">
    <property type="match status" value="1"/>
</dbReference>
<comment type="subunit">
    <text evidence="3">Heterodimer of the IorA and IorB subunits.</text>
</comment>
<evidence type="ECO:0000256" key="4">
    <source>
        <dbReference type="ARBA" id="ARBA00012812"/>
    </source>
</evidence>
<dbReference type="AlphaFoldDB" id="A0A485M6N7"/>
<dbReference type="FunFam" id="3.40.50.970:FF:000039">
    <property type="entry name" value="Indolepyruvate oxidoreductase subunit IorA"/>
    <property type="match status" value="1"/>
</dbReference>
<dbReference type="PANTHER" id="PTHR43710">
    <property type="entry name" value="2-HYDROXYACYL-COA LYASE"/>
    <property type="match status" value="1"/>
</dbReference>
<evidence type="ECO:0000256" key="2">
    <source>
        <dbReference type="ARBA" id="ARBA00002995"/>
    </source>
</evidence>
<accession>A0A485M6N7</accession>
<evidence type="ECO:0000256" key="11">
    <source>
        <dbReference type="ARBA" id="ARBA00023004"/>
    </source>
</evidence>
<evidence type="ECO:0000256" key="5">
    <source>
        <dbReference type="ARBA" id="ARBA00017710"/>
    </source>
</evidence>
<dbReference type="InterPro" id="IPR009014">
    <property type="entry name" value="Transketo_C/PFOR_II"/>
</dbReference>
<dbReference type="Pfam" id="PF02775">
    <property type="entry name" value="TPP_enzyme_C"/>
    <property type="match status" value="1"/>
</dbReference>
<keyword evidence="6" id="KW-0813">Transport</keyword>
<evidence type="ECO:0000256" key="9">
    <source>
        <dbReference type="ARBA" id="ARBA00022982"/>
    </source>
</evidence>
<dbReference type="InterPro" id="IPR017721">
    <property type="entry name" value="IorA"/>
</dbReference>
<evidence type="ECO:0000256" key="13">
    <source>
        <dbReference type="ARBA" id="ARBA00030514"/>
    </source>
</evidence>
<sequence>MKELLSGNEAIARAAYECGVKVAAAYPGTPSTEILEQFSRYPGVYAEWAPNEKVALEVGIGASLAGVRTLVAMKHVGVNVAADPLLTFAYTGVNGGFVLVSADDPGSHSSQNEQDNRQYARFAKIPLLEPSDSREAGDMVGLALLLSEQYDTPVMLRITTRVAHSQSFVEKREPQPQELRPYCRNPKKYLMLPAFARERRAFIEERLAGLKEYSETTPVNRIEWRDRSAGIITSGISYQYVREALPDVSVLKLGLTWPLPEKLIRSFAEGVKRLLVVEELEPFLEEQVKAMGLAVSGKEYIPSTGELSPGIVAGKMIEAGLLEQQGGPAAGTVPEDAPAVPGRPPVMCPGCPHRGVFYTLRRLKLNVTGDIGCYTLGGLPPLEAMDCCICMGASIGTAHGAEKADPAWAGHAVAVIGDSTFLHSGLTGLLNVVYNRGSSTVLILDNSTTAMTGHQQHPGTGYTLMGKSAPAVDLEALVRALGVKRVRLVNPRDLAEVAEAVKEEVAVREPSVIICRQPCALLDRQSAPAPRVLMEKCTGCKTCLGLGCPAIAIIDKKVSIDSGSCTGCGLCVQVCKTGALAKGGADHA</sequence>
<dbReference type="InterPro" id="IPR002880">
    <property type="entry name" value="Pyrv_Fd/Flavodoxin_OxRdtase_N"/>
</dbReference>
<dbReference type="GO" id="GO:0030976">
    <property type="term" value="F:thiamine pyrophosphate binding"/>
    <property type="evidence" value="ECO:0007669"/>
    <property type="project" value="InterPro"/>
</dbReference>
<evidence type="ECO:0000256" key="1">
    <source>
        <dbReference type="ARBA" id="ARBA00001966"/>
    </source>
</evidence>
<dbReference type="EC" id="1.2.7.8" evidence="4"/>
<evidence type="ECO:0000259" key="15">
    <source>
        <dbReference type="PROSITE" id="PS51379"/>
    </source>
</evidence>
<dbReference type="NCBIfam" id="TIGR03336">
    <property type="entry name" value="IOR_alpha"/>
    <property type="match status" value="1"/>
</dbReference>
<dbReference type="SUPFAM" id="SSF52518">
    <property type="entry name" value="Thiamin diphosphate-binding fold (THDP-binding)"/>
    <property type="match status" value="2"/>
</dbReference>
<dbReference type="SUPFAM" id="SSF54862">
    <property type="entry name" value="4Fe-4S ferredoxins"/>
    <property type="match status" value="1"/>
</dbReference>
<dbReference type="InterPro" id="IPR011766">
    <property type="entry name" value="TPP_enzyme_TPP-bd"/>
</dbReference>
<dbReference type="PROSITE" id="PS51379">
    <property type="entry name" value="4FE4S_FER_2"/>
    <property type="match status" value="2"/>
</dbReference>
<dbReference type="CDD" id="cd07034">
    <property type="entry name" value="TPP_PYR_PFOR_IOR-alpha_like"/>
    <property type="match status" value="1"/>
</dbReference>
<dbReference type="CDD" id="cd02008">
    <property type="entry name" value="TPP_IOR_alpha"/>
    <property type="match status" value="1"/>
</dbReference>
<dbReference type="SUPFAM" id="SSF52922">
    <property type="entry name" value="TK C-terminal domain-like"/>
    <property type="match status" value="1"/>
</dbReference>
<evidence type="ECO:0000256" key="7">
    <source>
        <dbReference type="ARBA" id="ARBA00022485"/>
    </source>
</evidence>
<dbReference type="GO" id="GO:0046872">
    <property type="term" value="F:metal ion binding"/>
    <property type="evidence" value="ECO:0007669"/>
    <property type="project" value="UniProtKB-KW"/>
</dbReference>
<gene>
    <name evidence="16" type="primary">iorA</name>
    <name evidence="16" type="ORF">SCFA_890005</name>
</gene>
<name>A0A485M6N7_9ZZZZ</name>
<dbReference type="PANTHER" id="PTHR43710:SF5">
    <property type="entry name" value="INDOLEPYRUVATE FERREDOXIN OXIDOREDUCTASE ALPHA SUBUNIT"/>
    <property type="match status" value="1"/>
</dbReference>
<dbReference type="Gene3D" id="3.40.50.970">
    <property type="match status" value="2"/>
</dbReference>
<comment type="catalytic activity">
    <reaction evidence="14">
        <text>indole-3-pyruvate + 2 oxidized [2Fe-2S]-[ferredoxin] + CoA = (indol-3-yl)acetyl-CoA + 2 reduced [2Fe-2S]-[ferredoxin] + CO2 + H(+)</text>
        <dbReference type="Rhea" id="RHEA:12645"/>
        <dbReference type="Rhea" id="RHEA-COMP:10000"/>
        <dbReference type="Rhea" id="RHEA-COMP:10001"/>
        <dbReference type="ChEBI" id="CHEBI:15378"/>
        <dbReference type="ChEBI" id="CHEBI:16526"/>
        <dbReference type="ChEBI" id="CHEBI:17640"/>
        <dbReference type="ChEBI" id="CHEBI:33737"/>
        <dbReference type="ChEBI" id="CHEBI:33738"/>
        <dbReference type="ChEBI" id="CHEBI:57271"/>
        <dbReference type="ChEBI" id="CHEBI:57287"/>
        <dbReference type="EC" id="1.2.7.8"/>
    </reaction>
</comment>
<keyword evidence="11" id="KW-0408">Iron</keyword>
<evidence type="ECO:0000256" key="6">
    <source>
        <dbReference type="ARBA" id="ARBA00022448"/>
    </source>
</evidence>
<proteinExistence type="predicted"/>
<dbReference type="PIRSF" id="PIRSF006439">
    <property type="entry name" value="Indolepyruvate_ferr_oxidored"/>
    <property type="match status" value="1"/>
</dbReference>
<protein>
    <recommendedName>
        <fullName evidence="5">Indolepyruvate oxidoreductase subunit IorA</fullName>
        <ecNumber evidence="4">1.2.7.8</ecNumber>
    </recommendedName>
    <alternativeName>
        <fullName evidence="13">Indolepyruvate ferredoxin oxidoreductase subunit alpha</fullName>
    </alternativeName>
</protein>
<reference evidence="16" key="1">
    <citation type="submission" date="2019-03" db="EMBL/GenBank/DDBJ databases">
        <authorList>
            <person name="Hao L."/>
        </authorList>
    </citation>
    <scope>NUCLEOTIDE SEQUENCE</scope>
</reference>
<keyword evidence="7" id="KW-0004">4Fe-4S</keyword>
<evidence type="ECO:0000256" key="8">
    <source>
        <dbReference type="ARBA" id="ARBA00022723"/>
    </source>
</evidence>
<evidence type="ECO:0000313" key="16">
    <source>
        <dbReference type="EMBL" id="VFU19610.1"/>
    </source>
</evidence>
<evidence type="ECO:0000256" key="14">
    <source>
        <dbReference type="ARBA" id="ARBA00048332"/>
    </source>
</evidence>
<feature type="domain" description="4Fe-4S ferredoxin-type" evidence="15">
    <location>
        <begin position="556"/>
        <end position="585"/>
    </location>
</feature>
<evidence type="ECO:0000256" key="10">
    <source>
        <dbReference type="ARBA" id="ARBA00023002"/>
    </source>
</evidence>
<evidence type="ECO:0000256" key="12">
    <source>
        <dbReference type="ARBA" id="ARBA00023014"/>
    </source>
</evidence>
<dbReference type="GO" id="GO:0051539">
    <property type="term" value="F:4 iron, 4 sulfur cluster binding"/>
    <property type="evidence" value="ECO:0007669"/>
    <property type="project" value="UniProtKB-KW"/>
</dbReference>
<dbReference type="GO" id="GO:0043805">
    <property type="term" value="F:indolepyruvate ferredoxin oxidoreductase activity"/>
    <property type="evidence" value="ECO:0007669"/>
    <property type="project" value="UniProtKB-EC"/>
</dbReference>
<dbReference type="InterPro" id="IPR017896">
    <property type="entry name" value="4Fe4S_Fe-S-bd"/>
</dbReference>
<dbReference type="InterPro" id="IPR029061">
    <property type="entry name" value="THDP-binding"/>
</dbReference>
<evidence type="ECO:0000256" key="3">
    <source>
        <dbReference type="ARBA" id="ARBA00011238"/>
    </source>
</evidence>
<feature type="domain" description="4Fe-4S ferredoxin-type" evidence="15">
    <location>
        <begin position="528"/>
        <end position="553"/>
    </location>
</feature>
<comment type="function">
    <text evidence="2">Catalyzes the ferredoxin-dependent oxidative decarboxylation of arylpyruvates.</text>
</comment>
<organism evidence="16">
    <name type="scientific">anaerobic digester metagenome</name>
    <dbReference type="NCBI Taxonomy" id="1263854"/>
    <lineage>
        <taxon>unclassified sequences</taxon>
        <taxon>metagenomes</taxon>
        <taxon>ecological metagenomes</taxon>
    </lineage>
</organism>